<dbReference type="EMBL" id="KL584709">
    <property type="protein sequence ID" value="KEQ73535.1"/>
    <property type="molecule type" value="Genomic_DNA"/>
</dbReference>
<evidence type="ECO:0000313" key="4">
    <source>
        <dbReference type="Proteomes" id="UP000027730"/>
    </source>
</evidence>
<proteinExistence type="predicted"/>
<dbReference type="AlphaFoldDB" id="A0A074WK82"/>
<dbReference type="HOGENOM" id="CLU_1885364_0_0_1"/>
<sequence>MAAPNQAPNPGANTGPGPNPPTRDIDLSDPTFASDGQAQQPQVVDLARFLYMLSGAFRNTPNYAATLGYTANFTGGLPQGYVLELRARHPFSFVQDQMRAVTDSYVRGHPSGGSFRSAGDFAKHVYHIMRNDLVNCDCSLC</sequence>
<gene>
    <name evidence="3" type="ORF">M436DRAFT_81911</name>
</gene>
<evidence type="ECO:0000259" key="2">
    <source>
        <dbReference type="Pfam" id="PF16761"/>
    </source>
</evidence>
<feature type="region of interest" description="Disordered" evidence="1">
    <location>
        <begin position="1"/>
        <end position="39"/>
    </location>
</feature>
<feature type="domain" description="Cryptic loci regulator 2 N-terminal" evidence="2">
    <location>
        <begin position="77"/>
        <end position="141"/>
    </location>
</feature>
<dbReference type="Pfam" id="PF16761">
    <property type="entry name" value="Clr2_transil"/>
    <property type="match status" value="1"/>
</dbReference>
<dbReference type="Proteomes" id="UP000027730">
    <property type="component" value="Unassembled WGS sequence"/>
</dbReference>
<dbReference type="RefSeq" id="XP_013427804.1">
    <property type="nucleotide sequence ID" value="XM_013572350.1"/>
</dbReference>
<protein>
    <recommendedName>
        <fullName evidence="2">Cryptic loci regulator 2 N-terminal domain-containing protein</fullName>
    </recommendedName>
</protein>
<reference evidence="3 4" key="1">
    <citation type="journal article" date="2014" name="BMC Genomics">
        <title>Genome sequencing of four Aureobasidium pullulans varieties: biotechnological potential, stress tolerance, and description of new species.</title>
        <authorList>
            <person name="Gostin Ar C."/>
            <person name="Ohm R.A."/>
            <person name="Kogej T."/>
            <person name="Sonjak S."/>
            <person name="Turk M."/>
            <person name="Zajc J."/>
            <person name="Zalar P."/>
            <person name="Grube M."/>
            <person name="Sun H."/>
            <person name="Han J."/>
            <person name="Sharma A."/>
            <person name="Chiniquy J."/>
            <person name="Ngan C.Y."/>
            <person name="Lipzen A."/>
            <person name="Barry K."/>
            <person name="Grigoriev I.V."/>
            <person name="Gunde-Cimerman N."/>
        </authorList>
    </citation>
    <scope>NUCLEOTIDE SEQUENCE [LARGE SCALE GENOMIC DNA]</scope>
    <source>
        <strain evidence="3 4">CBS 147.97</strain>
    </source>
</reference>
<dbReference type="InterPro" id="IPR031915">
    <property type="entry name" value="Clr2_N"/>
</dbReference>
<evidence type="ECO:0000256" key="1">
    <source>
        <dbReference type="SAM" id="MobiDB-lite"/>
    </source>
</evidence>
<dbReference type="GeneID" id="25416885"/>
<organism evidence="3 4">
    <name type="scientific">Aureobasidium namibiae CBS 147.97</name>
    <dbReference type="NCBI Taxonomy" id="1043004"/>
    <lineage>
        <taxon>Eukaryota</taxon>
        <taxon>Fungi</taxon>
        <taxon>Dikarya</taxon>
        <taxon>Ascomycota</taxon>
        <taxon>Pezizomycotina</taxon>
        <taxon>Dothideomycetes</taxon>
        <taxon>Dothideomycetidae</taxon>
        <taxon>Dothideales</taxon>
        <taxon>Saccotheciaceae</taxon>
        <taxon>Aureobasidium</taxon>
    </lineage>
</organism>
<evidence type="ECO:0000313" key="3">
    <source>
        <dbReference type="EMBL" id="KEQ73535.1"/>
    </source>
</evidence>
<dbReference type="OrthoDB" id="3933660at2759"/>
<keyword evidence="4" id="KW-1185">Reference proteome</keyword>
<accession>A0A074WK82</accession>
<feature type="compositionally biased region" description="Low complexity" evidence="1">
    <location>
        <begin position="1"/>
        <end position="16"/>
    </location>
</feature>
<name>A0A074WK82_9PEZI</name>